<dbReference type="GO" id="GO:0003677">
    <property type="term" value="F:DNA binding"/>
    <property type="evidence" value="ECO:0007669"/>
    <property type="project" value="UniProtKB-KW"/>
</dbReference>
<evidence type="ECO:0000313" key="1">
    <source>
        <dbReference type="EMBL" id="SDG44689.1"/>
    </source>
</evidence>
<organism evidence="1 2">
    <name type="scientific">Chitinophaga filiformis</name>
    <name type="common">Myxococcus filiformis</name>
    <name type="synonym">Flexibacter filiformis</name>
    <dbReference type="NCBI Taxonomy" id="104663"/>
    <lineage>
        <taxon>Bacteria</taxon>
        <taxon>Pseudomonadati</taxon>
        <taxon>Bacteroidota</taxon>
        <taxon>Chitinophagia</taxon>
        <taxon>Chitinophagales</taxon>
        <taxon>Chitinophagaceae</taxon>
        <taxon>Chitinophaga</taxon>
    </lineage>
</organism>
<dbReference type="RefSeq" id="WP_089834472.1">
    <property type="nucleotide sequence ID" value="NZ_FNBN01000004.1"/>
</dbReference>
<keyword evidence="1" id="KW-0238">DNA-binding</keyword>
<dbReference type="SUPFAM" id="SSF46785">
    <property type="entry name" value="Winged helix' DNA-binding domain"/>
    <property type="match status" value="1"/>
</dbReference>
<dbReference type="AlphaFoldDB" id="A0A1G7UCB7"/>
<reference evidence="1 2" key="1">
    <citation type="submission" date="2016-10" db="EMBL/GenBank/DDBJ databases">
        <authorList>
            <person name="de Groot N.N."/>
        </authorList>
    </citation>
    <scope>NUCLEOTIDE SEQUENCE [LARGE SCALE GENOMIC DNA]</scope>
    <source>
        <strain evidence="1 2">DSM 527</strain>
    </source>
</reference>
<sequence>MEANKPIGWYLKEADQQITSYMNDVFKDLSITRFHWMVIRNIAERGRINTWQFFQEVKNFVTVQEYGEIIQSFADRGWVVMGAEDTCSLTVAGEEAYQNLATLQKERAAHMMRGISDDEYKLTLSVLNRIIENIVHQ</sequence>
<dbReference type="Gene3D" id="1.10.10.10">
    <property type="entry name" value="Winged helix-like DNA-binding domain superfamily/Winged helix DNA-binding domain"/>
    <property type="match status" value="1"/>
</dbReference>
<dbReference type="STRING" id="104663.SAMN04488121_104301"/>
<dbReference type="Proteomes" id="UP000199045">
    <property type="component" value="Unassembled WGS sequence"/>
</dbReference>
<dbReference type="InterPro" id="IPR036388">
    <property type="entry name" value="WH-like_DNA-bd_sf"/>
</dbReference>
<protein>
    <submittedName>
        <fullName evidence="1">DNA-binding transcriptional regulator, MarR family</fullName>
    </submittedName>
</protein>
<dbReference type="EMBL" id="FNBN01000004">
    <property type="protein sequence ID" value="SDG44689.1"/>
    <property type="molecule type" value="Genomic_DNA"/>
</dbReference>
<dbReference type="OrthoDB" id="669743at2"/>
<dbReference type="InterPro" id="IPR036390">
    <property type="entry name" value="WH_DNA-bd_sf"/>
</dbReference>
<name>A0A1G7UCB7_CHIFI</name>
<gene>
    <name evidence="1" type="ORF">SAMN04488121_104301</name>
</gene>
<accession>A0A1G7UCB7</accession>
<proteinExistence type="predicted"/>
<evidence type="ECO:0000313" key="2">
    <source>
        <dbReference type="Proteomes" id="UP000199045"/>
    </source>
</evidence>